<dbReference type="Proteomes" id="UP000095210">
    <property type="component" value="Chromosome"/>
</dbReference>
<evidence type="ECO:0000313" key="5">
    <source>
        <dbReference type="Proteomes" id="UP000095210"/>
    </source>
</evidence>
<evidence type="ECO:0000256" key="2">
    <source>
        <dbReference type="ARBA" id="ARBA00023315"/>
    </source>
</evidence>
<accession>A0AAC9HPA8</accession>
<proteinExistence type="predicted"/>
<organism evidence="4 5">
    <name type="scientific">Actinoalloteichus hymeniacidonis</name>
    <dbReference type="NCBI Taxonomy" id="340345"/>
    <lineage>
        <taxon>Bacteria</taxon>
        <taxon>Bacillati</taxon>
        <taxon>Actinomycetota</taxon>
        <taxon>Actinomycetes</taxon>
        <taxon>Pseudonocardiales</taxon>
        <taxon>Pseudonocardiaceae</taxon>
        <taxon>Actinoalloteichus</taxon>
    </lineage>
</organism>
<dbReference type="EMBL" id="CP014859">
    <property type="protein sequence ID" value="AOS62876.1"/>
    <property type="molecule type" value="Genomic_DNA"/>
</dbReference>
<dbReference type="AlphaFoldDB" id="A0AAC9HPA8"/>
<evidence type="ECO:0000256" key="1">
    <source>
        <dbReference type="ARBA" id="ARBA00022679"/>
    </source>
</evidence>
<keyword evidence="5" id="KW-1185">Reference proteome</keyword>
<feature type="domain" description="N-acetyltransferase" evidence="3">
    <location>
        <begin position="19"/>
        <end position="175"/>
    </location>
</feature>
<dbReference type="KEGG" id="ahm:TL08_10310"/>
<evidence type="ECO:0000313" key="4">
    <source>
        <dbReference type="EMBL" id="AOS62876.1"/>
    </source>
</evidence>
<keyword evidence="1" id="KW-0808">Transferase</keyword>
<name>A0AAC9HPA8_9PSEU</name>
<dbReference type="RefSeq" id="WP_084642844.1">
    <property type="nucleotide sequence ID" value="NZ_CP014859.1"/>
</dbReference>
<reference evidence="5" key="1">
    <citation type="submission" date="2016-03" db="EMBL/GenBank/DDBJ databases">
        <title>Complete genome sequence of the type strain Actinoalloteichus hymeniacidonis DSM 45092.</title>
        <authorList>
            <person name="Schaffert L."/>
            <person name="Albersmeier A."/>
            <person name="Winkler A."/>
            <person name="Kalinowski J."/>
            <person name="Zotchev S."/>
            <person name="Ruckert C."/>
        </authorList>
    </citation>
    <scope>NUCLEOTIDE SEQUENCE [LARGE SCALE GENOMIC DNA]</scope>
    <source>
        <strain evidence="5">HPA177(T) (DSM 45092(T))</strain>
    </source>
</reference>
<dbReference type="InterPro" id="IPR000182">
    <property type="entry name" value="GNAT_dom"/>
</dbReference>
<dbReference type="Gene3D" id="3.40.630.30">
    <property type="match status" value="1"/>
</dbReference>
<dbReference type="InterPro" id="IPR050832">
    <property type="entry name" value="Bact_Acetyltransf"/>
</dbReference>
<dbReference type="PROSITE" id="PS51186">
    <property type="entry name" value="GNAT"/>
    <property type="match status" value="1"/>
</dbReference>
<dbReference type="InterPro" id="IPR016181">
    <property type="entry name" value="Acyl_CoA_acyltransferase"/>
</dbReference>
<dbReference type="Pfam" id="PF00583">
    <property type="entry name" value="Acetyltransf_1"/>
    <property type="match status" value="1"/>
</dbReference>
<dbReference type="CDD" id="cd04301">
    <property type="entry name" value="NAT_SF"/>
    <property type="match status" value="1"/>
</dbReference>
<dbReference type="GO" id="GO:0016747">
    <property type="term" value="F:acyltransferase activity, transferring groups other than amino-acyl groups"/>
    <property type="evidence" value="ECO:0007669"/>
    <property type="project" value="InterPro"/>
</dbReference>
<sequence length="199" mass="22248">MRWTVRRAVPTDAFGVSQINVRSWQHAYSGIVPAEFLAGLRPESREPGWERWLDQPDPHAVFVAVDAEDRIGAYCAVAQVRTSRDQLPGVRVGELVALYGDPDVRGTGAGHLASQAGVDFLAEQGFEHAVLWVLRDNLSGRRFYERHGWSDDGVQIELEIGGSRLIEVRYSRPLERASWDQCDGDYGGPDSTTRRRWGG</sequence>
<keyword evidence="2" id="KW-0012">Acyltransferase</keyword>
<gene>
    <name evidence="4" type="ORF">TL08_10310</name>
</gene>
<dbReference type="SUPFAM" id="SSF55729">
    <property type="entry name" value="Acyl-CoA N-acyltransferases (Nat)"/>
    <property type="match status" value="1"/>
</dbReference>
<evidence type="ECO:0000259" key="3">
    <source>
        <dbReference type="PROSITE" id="PS51186"/>
    </source>
</evidence>
<protein>
    <submittedName>
        <fullName evidence="4">Acetyltransferase (GNAT) family protein</fullName>
    </submittedName>
</protein>
<dbReference type="PANTHER" id="PTHR43877">
    <property type="entry name" value="AMINOALKYLPHOSPHONATE N-ACETYLTRANSFERASE-RELATED-RELATED"/>
    <property type="match status" value="1"/>
</dbReference>